<dbReference type="RefSeq" id="XP_018990500.1">
    <property type="nucleotide sequence ID" value="XM_019141693.1"/>
</dbReference>
<organism evidence="2 3">
    <name type="scientific">Cryptococcus amylolentus CBS 6039</name>
    <dbReference type="NCBI Taxonomy" id="1295533"/>
    <lineage>
        <taxon>Eukaryota</taxon>
        <taxon>Fungi</taxon>
        <taxon>Dikarya</taxon>
        <taxon>Basidiomycota</taxon>
        <taxon>Agaricomycotina</taxon>
        <taxon>Tremellomycetes</taxon>
        <taxon>Tremellales</taxon>
        <taxon>Cryptococcaceae</taxon>
        <taxon>Cryptococcus</taxon>
    </lineage>
</organism>
<sequence length="119" mass="12585">MLVLVSLLPKSPVPKGSSRVRLGNGETPRTIPGTPWPDHGRRFCHLLIAFSHRTAPRATADNCSCGYILSSHSNAYFPKSHTVSFSSISSVSDSGFGITNGWKVGSLGPDGTRAVGTFG</sequence>
<gene>
    <name evidence="2" type="ORF">L202_07048</name>
</gene>
<evidence type="ECO:0000313" key="2">
    <source>
        <dbReference type="EMBL" id="ODN74719.1"/>
    </source>
</evidence>
<evidence type="ECO:0000313" key="3">
    <source>
        <dbReference type="Proteomes" id="UP000094065"/>
    </source>
</evidence>
<comment type="caution">
    <text evidence="2">The sequence shown here is derived from an EMBL/GenBank/DDBJ whole genome shotgun (WGS) entry which is preliminary data.</text>
</comment>
<dbReference type="Proteomes" id="UP000094065">
    <property type="component" value="Unassembled WGS sequence"/>
</dbReference>
<name>A0A1E3HEF7_9TREE</name>
<protein>
    <submittedName>
        <fullName evidence="2">Uncharacterized protein</fullName>
    </submittedName>
</protein>
<dbReference type="GeneID" id="30158357"/>
<dbReference type="EMBL" id="AWGJ01000011">
    <property type="protein sequence ID" value="ODN74719.1"/>
    <property type="molecule type" value="Genomic_DNA"/>
</dbReference>
<keyword evidence="3" id="KW-1185">Reference proteome</keyword>
<dbReference type="AlphaFoldDB" id="A0A1E3HEF7"/>
<accession>A0A1E3HEF7</accession>
<reference evidence="2 3" key="1">
    <citation type="submission" date="2016-06" db="EMBL/GenBank/DDBJ databases">
        <title>Evolution of pathogenesis and genome organization in the Tremellales.</title>
        <authorList>
            <person name="Cuomo C."/>
            <person name="Litvintseva A."/>
            <person name="Heitman J."/>
            <person name="Chen Y."/>
            <person name="Sun S."/>
            <person name="Springer D."/>
            <person name="Dromer F."/>
            <person name="Young S."/>
            <person name="Zeng Q."/>
            <person name="Chapman S."/>
            <person name="Gujja S."/>
            <person name="Saif S."/>
            <person name="Birren B."/>
        </authorList>
    </citation>
    <scope>NUCLEOTIDE SEQUENCE [LARGE SCALE GENOMIC DNA]</scope>
    <source>
        <strain evidence="2 3">CBS 6039</strain>
    </source>
</reference>
<feature type="region of interest" description="Disordered" evidence="1">
    <location>
        <begin position="13"/>
        <end position="34"/>
    </location>
</feature>
<evidence type="ECO:0000256" key="1">
    <source>
        <dbReference type="SAM" id="MobiDB-lite"/>
    </source>
</evidence>
<proteinExistence type="predicted"/>